<evidence type="ECO:0000313" key="3">
    <source>
        <dbReference type="EMBL" id="ADY49905.1"/>
    </source>
</evidence>
<evidence type="ECO:0000256" key="2">
    <source>
        <dbReference type="ARBA" id="ARBA00023274"/>
    </source>
</evidence>
<accession>F1LIF1</accession>
<organism evidence="3">
    <name type="scientific">Ascaris suum</name>
    <name type="common">Pig roundworm</name>
    <name type="synonym">Ascaris lumbricoides</name>
    <dbReference type="NCBI Taxonomy" id="6253"/>
    <lineage>
        <taxon>Eukaryota</taxon>
        <taxon>Metazoa</taxon>
        <taxon>Ecdysozoa</taxon>
        <taxon>Nematoda</taxon>
        <taxon>Chromadorea</taxon>
        <taxon>Rhabditida</taxon>
        <taxon>Spirurina</taxon>
        <taxon>Ascaridomorpha</taxon>
        <taxon>Ascaridoidea</taxon>
        <taxon>Ascarididae</taxon>
        <taxon>Ascaris</taxon>
    </lineage>
</organism>
<dbReference type="InterPro" id="IPR039109">
    <property type="entry name" value="Ribosomal_eL30-like"/>
</dbReference>
<keyword evidence="2" id="KW-0687">Ribonucleoprotein</keyword>
<name>F1LIF1_ASCSU</name>
<dbReference type="InterPro" id="IPR029064">
    <property type="entry name" value="Ribosomal_eL30-like_sf"/>
</dbReference>
<reference evidence="3" key="1">
    <citation type="journal article" date="2011" name="Genome Res.">
        <title>Deep small RNA sequencing from the nematode Ascaris reveals conservation, functional diversification, and novel developmental profiles.</title>
        <authorList>
            <person name="Wang J."/>
            <person name="Czech B."/>
            <person name="Crunk A."/>
            <person name="Wallace A."/>
            <person name="Mitreva M."/>
            <person name="Hannon G.J."/>
            <person name="Davis R.E."/>
        </authorList>
    </citation>
    <scope>NUCLEOTIDE SEQUENCE</scope>
</reference>
<dbReference type="AlphaFoldDB" id="F1LIF1"/>
<dbReference type="Gene3D" id="3.30.1330.30">
    <property type="match status" value="1"/>
</dbReference>
<keyword evidence="1 3" id="KW-0689">Ribosomal protein</keyword>
<dbReference type="GO" id="GO:0005840">
    <property type="term" value="C:ribosome"/>
    <property type="evidence" value="ECO:0007669"/>
    <property type="project" value="UniProtKB-KW"/>
</dbReference>
<dbReference type="PANTHER" id="PTHR11449">
    <property type="entry name" value="RIBOSOMAL PROTEIN L30"/>
    <property type="match status" value="1"/>
</dbReference>
<dbReference type="GO" id="GO:1990904">
    <property type="term" value="C:ribonucleoprotein complex"/>
    <property type="evidence" value="ECO:0007669"/>
    <property type="project" value="UniProtKB-KW"/>
</dbReference>
<dbReference type="SUPFAM" id="SSF55315">
    <property type="entry name" value="L30e-like"/>
    <property type="match status" value="1"/>
</dbReference>
<feature type="non-terminal residue" evidence="3">
    <location>
        <position position="44"/>
    </location>
</feature>
<evidence type="ECO:0000256" key="1">
    <source>
        <dbReference type="ARBA" id="ARBA00022980"/>
    </source>
</evidence>
<dbReference type="EMBL" id="JI250388">
    <property type="protein sequence ID" value="ADY49905.1"/>
    <property type="molecule type" value="mRNA"/>
</dbReference>
<protein>
    <submittedName>
        <fullName evidence="3">60S ribosomal protein L30</fullName>
    </submittedName>
</protein>
<dbReference type="GO" id="GO:0003723">
    <property type="term" value="F:RNA binding"/>
    <property type="evidence" value="ECO:0007669"/>
    <property type="project" value="InterPro"/>
</dbReference>
<proteinExistence type="evidence at transcript level"/>
<sequence length="44" mass="4991">MLEKKGVHHYKGKNIELGTECGKILRVCTMLIIVQGDTDIMRSM</sequence>